<dbReference type="RefSeq" id="WP_012725531.1">
    <property type="nucleotide sequence ID" value="NC_012669.1"/>
</dbReference>
<dbReference type="InterPro" id="IPR005583">
    <property type="entry name" value="YaaA"/>
</dbReference>
<dbReference type="EMBL" id="CP001618">
    <property type="protein sequence ID" value="ACQ78751.1"/>
    <property type="molecule type" value="Genomic_DNA"/>
</dbReference>
<proteinExistence type="predicted"/>
<evidence type="ECO:0000313" key="3">
    <source>
        <dbReference type="Proteomes" id="UP000007962"/>
    </source>
</evidence>
<dbReference type="Proteomes" id="UP000007962">
    <property type="component" value="Chromosome"/>
</dbReference>
<evidence type="ECO:0000256" key="1">
    <source>
        <dbReference type="SAM" id="MobiDB-lite"/>
    </source>
</evidence>
<keyword evidence="3" id="KW-1185">Reference proteome</keyword>
<sequence length="252" mass="26949">MLLVLPPSETQARPSAGSGDPLDLADLSFPGLTDARERVLRGMVATSTRPDALRRLGAPAGAVADVLANVDVEDAPTRPAVELFHGALYAGLDAASWDPTTARRAGRRIVILSSLFGALRAHDAVPAFRLPVCALLDGLDVGLERYWRAELGPVLDEAAGRELLVDVRSSSYTSLWKPGPDVAERWVLVRVPGSPYEAKRTRGLLVRHLCGLPQGPLEPEELVPAVAEAFTTALAPPERPGRPWVLDVRLAG</sequence>
<protein>
    <submittedName>
        <fullName evidence="2">Uncharacterized protein</fullName>
    </submittedName>
</protein>
<dbReference type="GO" id="GO:0005829">
    <property type="term" value="C:cytosol"/>
    <property type="evidence" value="ECO:0007669"/>
    <property type="project" value="TreeGrafter"/>
</dbReference>
<name>C5BX76_BEUC1</name>
<reference evidence="2 3" key="1">
    <citation type="journal article" date="2009" name="Stand. Genomic Sci.">
        <title>Complete genome sequence of Beutenbergia cavernae type strain (HKI 0122).</title>
        <authorList>
            <person name="Land M."/>
            <person name="Pukall R."/>
            <person name="Abt B."/>
            <person name="Goker M."/>
            <person name="Rohde M."/>
            <person name="Glavina Del Rio T."/>
            <person name="Tice H."/>
            <person name="Copeland A."/>
            <person name="Cheng J.F."/>
            <person name="Lucas S."/>
            <person name="Chen F."/>
            <person name="Nolan M."/>
            <person name="Bruce D."/>
            <person name="Goodwin L."/>
            <person name="Pitluck S."/>
            <person name="Ivanova N."/>
            <person name="Mavromatis K."/>
            <person name="Ovchinnikova G."/>
            <person name="Pati A."/>
            <person name="Chen A."/>
            <person name="Palaniappan K."/>
            <person name="Hauser L."/>
            <person name="Chang Y.J."/>
            <person name="Jefferies C.C."/>
            <person name="Saunders E."/>
            <person name="Brettin T."/>
            <person name="Detter J.C."/>
            <person name="Han C."/>
            <person name="Chain P."/>
            <person name="Bristow J."/>
            <person name="Eisen J.A."/>
            <person name="Markowitz V."/>
            <person name="Hugenholtz P."/>
            <person name="Kyrpides N.C."/>
            <person name="Klenk H.P."/>
            <person name="Lapidus A."/>
        </authorList>
    </citation>
    <scope>NUCLEOTIDE SEQUENCE [LARGE SCALE GENOMIC DNA]</scope>
    <source>
        <strain evidence="3">ATCC BAA-8 / DSM 12333 / NBRC 16432</strain>
    </source>
</reference>
<dbReference type="eggNOG" id="COG3022">
    <property type="taxonomic scope" value="Bacteria"/>
</dbReference>
<dbReference type="PANTHER" id="PTHR30283:SF4">
    <property type="entry name" value="PEROXIDE STRESS RESISTANCE PROTEIN YAAA"/>
    <property type="match status" value="1"/>
</dbReference>
<dbReference type="HOGENOM" id="CLU_071581_0_0_11"/>
<dbReference type="GO" id="GO:0033194">
    <property type="term" value="P:response to hydroperoxide"/>
    <property type="evidence" value="ECO:0007669"/>
    <property type="project" value="TreeGrafter"/>
</dbReference>
<dbReference type="KEGG" id="bcv:Bcav_0488"/>
<dbReference type="Pfam" id="PF03883">
    <property type="entry name" value="H2O2_YaaD"/>
    <property type="match status" value="1"/>
</dbReference>
<dbReference type="AlphaFoldDB" id="C5BX76"/>
<feature type="region of interest" description="Disordered" evidence="1">
    <location>
        <begin position="1"/>
        <end position="22"/>
    </location>
</feature>
<gene>
    <name evidence="2" type="ordered locus">Bcav_0488</name>
</gene>
<organism evidence="2 3">
    <name type="scientific">Beutenbergia cavernae (strain ATCC BAA-8 / DSM 12333 / CCUG 43141 / JCM 11478 / NBRC 16432 / NCIMB 13614 / HKI 0122)</name>
    <dbReference type="NCBI Taxonomy" id="471853"/>
    <lineage>
        <taxon>Bacteria</taxon>
        <taxon>Bacillati</taxon>
        <taxon>Actinomycetota</taxon>
        <taxon>Actinomycetes</taxon>
        <taxon>Micrococcales</taxon>
        <taxon>Beutenbergiaceae</taxon>
        <taxon>Beutenbergia</taxon>
    </lineage>
</organism>
<evidence type="ECO:0000313" key="2">
    <source>
        <dbReference type="EMBL" id="ACQ78751.1"/>
    </source>
</evidence>
<dbReference type="PANTHER" id="PTHR30283">
    <property type="entry name" value="PEROXIDE STRESS RESPONSE PROTEIN YAAA"/>
    <property type="match status" value="1"/>
</dbReference>
<dbReference type="STRING" id="471853.Bcav_0488"/>
<accession>C5BX76</accession>